<dbReference type="InterPro" id="IPR022781">
    <property type="entry name" value="Flagellar_biosynth_FliO"/>
</dbReference>
<evidence type="ECO:0000313" key="7">
    <source>
        <dbReference type="EMBL" id="PSX38939.1"/>
    </source>
</evidence>
<keyword evidence="8" id="KW-1185">Reference proteome</keyword>
<proteinExistence type="predicted"/>
<dbReference type="EMBL" id="PYOZ01000030">
    <property type="protein sequence ID" value="PSX38939.1"/>
    <property type="molecule type" value="Genomic_DNA"/>
</dbReference>
<evidence type="ECO:0000256" key="3">
    <source>
        <dbReference type="ARBA" id="ARBA00022692"/>
    </source>
</evidence>
<sequence length="106" mass="12056">MHLMYPSNYTGSITLTVLILIGLLIIRYLLLRHKDLLFKFMNINLDMPSKKGTVIIQIETTTKISKSSSLMIVNVDGERLLLGVTQDSISNIKSLGKSEREYNNER</sequence>
<keyword evidence="2" id="KW-1003">Cell membrane</keyword>
<accession>A0AAX0YRM1</accession>
<feature type="transmembrane region" description="Helical" evidence="6">
    <location>
        <begin position="12"/>
        <end position="31"/>
    </location>
</feature>
<dbReference type="Proteomes" id="UP000240728">
    <property type="component" value="Unassembled WGS sequence"/>
</dbReference>
<gene>
    <name evidence="7" type="ORF">C0W53_22295</name>
</gene>
<comment type="subcellular location">
    <subcellularLocation>
        <location evidence="1">Cell membrane</location>
    </subcellularLocation>
</comment>
<reference evidence="7 8" key="1">
    <citation type="submission" date="2018-01" db="EMBL/GenBank/DDBJ databases">
        <title>Whole genome sequencing of Histamine producing bacteria.</title>
        <authorList>
            <person name="Butler K."/>
        </authorList>
    </citation>
    <scope>NUCLEOTIDE SEQUENCE [LARGE SCALE GENOMIC DNA]</scope>
    <source>
        <strain evidence="7 8">A1-4</strain>
    </source>
</reference>
<evidence type="ECO:0000256" key="4">
    <source>
        <dbReference type="ARBA" id="ARBA00022989"/>
    </source>
</evidence>
<dbReference type="GO" id="GO:0044781">
    <property type="term" value="P:bacterial-type flagellum organization"/>
    <property type="evidence" value="ECO:0007669"/>
    <property type="project" value="InterPro"/>
</dbReference>
<keyword evidence="3 6" id="KW-0812">Transmembrane</keyword>
<evidence type="ECO:0000256" key="6">
    <source>
        <dbReference type="SAM" id="Phobius"/>
    </source>
</evidence>
<keyword evidence="4 6" id="KW-1133">Transmembrane helix</keyword>
<dbReference type="GO" id="GO:0016020">
    <property type="term" value="C:membrane"/>
    <property type="evidence" value="ECO:0007669"/>
    <property type="project" value="InterPro"/>
</dbReference>
<dbReference type="Pfam" id="PF04347">
    <property type="entry name" value="FliO"/>
    <property type="match status" value="1"/>
</dbReference>
<evidence type="ECO:0000313" key="8">
    <source>
        <dbReference type="Proteomes" id="UP000240728"/>
    </source>
</evidence>
<evidence type="ECO:0008006" key="9">
    <source>
        <dbReference type="Google" id="ProtNLM"/>
    </source>
</evidence>
<comment type="caution">
    <text evidence="7">The sequence shown here is derived from an EMBL/GenBank/DDBJ whole genome shotgun (WGS) entry which is preliminary data.</text>
</comment>
<evidence type="ECO:0000256" key="2">
    <source>
        <dbReference type="ARBA" id="ARBA00022475"/>
    </source>
</evidence>
<evidence type="ECO:0000256" key="5">
    <source>
        <dbReference type="ARBA" id="ARBA00023136"/>
    </source>
</evidence>
<keyword evidence="5 6" id="KW-0472">Membrane</keyword>
<organism evidence="7 8">
    <name type="scientific">Photobacterium kishitanii</name>
    <dbReference type="NCBI Taxonomy" id="318456"/>
    <lineage>
        <taxon>Bacteria</taxon>
        <taxon>Pseudomonadati</taxon>
        <taxon>Pseudomonadota</taxon>
        <taxon>Gammaproteobacteria</taxon>
        <taxon>Vibrionales</taxon>
        <taxon>Vibrionaceae</taxon>
        <taxon>Photobacterium</taxon>
    </lineage>
</organism>
<protein>
    <recommendedName>
        <fullName evidence="9">Flagellar protein</fullName>
    </recommendedName>
</protein>
<dbReference type="AlphaFoldDB" id="A0AAX0YRM1"/>
<evidence type="ECO:0000256" key="1">
    <source>
        <dbReference type="ARBA" id="ARBA00004236"/>
    </source>
</evidence>
<name>A0AAX0YRM1_9GAMM</name>